<dbReference type="Proteomes" id="UP000597617">
    <property type="component" value="Unassembled WGS sequence"/>
</dbReference>
<proteinExistence type="predicted"/>
<gene>
    <name evidence="1" type="ORF">I2I05_13845</name>
</gene>
<accession>A0ABS0IJD1</accession>
<organism evidence="1 2">
    <name type="scientific">Hymenobacter jeongseonensis</name>
    <dbReference type="NCBI Taxonomy" id="2791027"/>
    <lineage>
        <taxon>Bacteria</taxon>
        <taxon>Pseudomonadati</taxon>
        <taxon>Bacteroidota</taxon>
        <taxon>Cytophagia</taxon>
        <taxon>Cytophagales</taxon>
        <taxon>Hymenobacteraceae</taxon>
        <taxon>Hymenobacter</taxon>
    </lineage>
</organism>
<evidence type="ECO:0000313" key="1">
    <source>
        <dbReference type="EMBL" id="MBF9238484.1"/>
    </source>
</evidence>
<reference evidence="1 2" key="1">
    <citation type="submission" date="2020-11" db="EMBL/GenBank/DDBJ databases">
        <authorList>
            <person name="Kim M.K."/>
        </authorList>
    </citation>
    <scope>NUCLEOTIDE SEQUENCE [LARGE SCALE GENOMIC DNA]</scope>
    <source>
        <strain evidence="1 2">BT683</strain>
    </source>
</reference>
<comment type="caution">
    <text evidence="1">The sequence shown here is derived from an EMBL/GenBank/DDBJ whole genome shotgun (WGS) entry which is preliminary data.</text>
</comment>
<name>A0ABS0IJD1_9BACT</name>
<dbReference type="EMBL" id="JADQDQ010000006">
    <property type="protein sequence ID" value="MBF9238484.1"/>
    <property type="molecule type" value="Genomic_DNA"/>
</dbReference>
<keyword evidence="2" id="KW-1185">Reference proteome</keyword>
<evidence type="ECO:0000313" key="2">
    <source>
        <dbReference type="Proteomes" id="UP000597617"/>
    </source>
</evidence>
<dbReference type="RefSeq" id="WP_196282864.1">
    <property type="nucleotide sequence ID" value="NZ_JADQDQ010000006.1"/>
</dbReference>
<protein>
    <submittedName>
        <fullName evidence="1">Thioredoxin</fullName>
    </submittedName>
</protein>
<sequence length="107" mass="11297">MSLSSPLPVLPFDAAVLLVLLPLVPAGEVPPGTQSNASIRALQGRLGPAIRVLKIDEASHPAVVQSFGTPQLPACVLVRHGVELWRQHGLPEDEVSLSNLLQAAQTQ</sequence>